<gene>
    <name evidence="2" type="ORF">DFR24_0253</name>
</gene>
<dbReference type="OrthoDB" id="9803916at2"/>
<comment type="caution">
    <text evidence="2">The sequence shown here is derived from an EMBL/GenBank/DDBJ whole genome shotgun (WGS) entry which is preliminary data.</text>
</comment>
<organism evidence="2 3">
    <name type="scientific">Panacagrimonas perspica</name>
    <dbReference type="NCBI Taxonomy" id="381431"/>
    <lineage>
        <taxon>Bacteria</taxon>
        <taxon>Pseudomonadati</taxon>
        <taxon>Pseudomonadota</taxon>
        <taxon>Gammaproteobacteria</taxon>
        <taxon>Nevskiales</taxon>
        <taxon>Nevskiaceae</taxon>
        <taxon>Panacagrimonas</taxon>
    </lineage>
</organism>
<dbReference type="Proteomes" id="UP000295341">
    <property type="component" value="Unassembled WGS sequence"/>
</dbReference>
<evidence type="ECO:0000259" key="1">
    <source>
        <dbReference type="Pfam" id="PF12706"/>
    </source>
</evidence>
<protein>
    <submittedName>
        <fullName evidence="2">Phosphoribosyl 1,2-cyclic phosphodiesterase</fullName>
    </submittedName>
</protein>
<dbReference type="SUPFAM" id="SSF56281">
    <property type="entry name" value="Metallo-hydrolase/oxidoreductase"/>
    <property type="match status" value="1"/>
</dbReference>
<dbReference type="Gene3D" id="3.60.15.10">
    <property type="entry name" value="Ribonuclease Z/Hydroxyacylglutathione hydrolase-like"/>
    <property type="match status" value="1"/>
</dbReference>
<accession>A0A4S3K203</accession>
<dbReference type="InterPro" id="IPR001279">
    <property type="entry name" value="Metallo-B-lactamas"/>
</dbReference>
<dbReference type="CDD" id="cd07715">
    <property type="entry name" value="TaR3-like_MBL-fold"/>
    <property type="match status" value="1"/>
</dbReference>
<dbReference type="InterPro" id="IPR036866">
    <property type="entry name" value="RibonucZ/Hydroxyglut_hydro"/>
</dbReference>
<dbReference type="Pfam" id="PF12706">
    <property type="entry name" value="Lactamase_B_2"/>
    <property type="match status" value="1"/>
</dbReference>
<dbReference type="PANTHER" id="PTHR42663:SF4">
    <property type="entry name" value="SLL1036 PROTEIN"/>
    <property type="match status" value="1"/>
</dbReference>
<feature type="domain" description="Metallo-beta-lactamase" evidence="1">
    <location>
        <begin position="99"/>
        <end position="281"/>
    </location>
</feature>
<dbReference type="PANTHER" id="PTHR42663">
    <property type="entry name" value="HYDROLASE C777.06C-RELATED-RELATED"/>
    <property type="match status" value="1"/>
</dbReference>
<sequence>MRVRFWGTRGSLPVALTAAELRMRMARALVAARGRKFSGQREAESFLDELPRGWAHTWGGHSSCVQIELDGPRDQAREFVLCDLGSGVRRFGQELLATLGRDMRCTFHVFMSHLHWDHIMGFPFFTPAYLPGNTVRIYGGHANLRAAFERQQDAPSFPVPLSALGARLEFVQLEPDRRYDIAGLNVKAKLQRHSGGSYGFRFERNGRAVVYSTDSEHTLEAREEIDGFVDFFRDADLVIFDAMYSLADVMTVKADWGHSSNVVGVELCQLAGARHLALYHHEPIFGDERIAEIEAETRRLEEITRAGRSPLQVTAAWDGLEIEL</sequence>
<dbReference type="EMBL" id="SOBT01000008">
    <property type="protein sequence ID" value="TDU30896.1"/>
    <property type="molecule type" value="Genomic_DNA"/>
</dbReference>
<evidence type="ECO:0000313" key="3">
    <source>
        <dbReference type="Proteomes" id="UP000295341"/>
    </source>
</evidence>
<name>A0A4S3K203_9GAMM</name>
<keyword evidence="3" id="KW-1185">Reference proteome</keyword>
<proteinExistence type="predicted"/>
<evidence type="ECO:0000313" key="2">
    <source>
        <dbReference type="EMBL" id="TDU30896.1"/>
    </source>
</evidence>
<reference evidence="2 3" key="1">
    <citation type="submission" date="2019-03" db="EMBL/GenBank/DDBJ databases">
        <title>Genomic Encyclopedia of Type Strains, Phase IV (KMG-IV): sequencing the most valuable type-strain genomes for metagenomic binning, comparative biology and taxonomic classification.</title>
        <authorList>
            <person name="Goeker M."/>
        </authorList>
    </citation>
    <scope>NUCLEOTIDE SEQUENCE [LARGE SCALE GENOMIC DNA]</scope>
    <source>
        <strain evidence="2 3">DSM 26377</strain>
    </source>
</reference>
<dbReference type="AlphaFoldDB" id="A0A4S3K203"/>